<dbReference type="AlphaFoldDB" id="A0A1B2LZ14"/>
<dbReference type="RefSeq" id="WP_067554117.1">
    <property type="nucleotide sequence ID" value="NZ_CP016895.1"/>
</dbReference>
<dbReference type="GO" id="GO:0005524">
    <property type="term" value="F:ATP binding"/>
    <property type="evidence" value="ECO:0007669"/>
    <property type="project" value="UniProtKB-KW"/>
</dbReference>
<evidence type="ECO:0000313" key="1">
    <source>
        <dbReference type="EMBL" id="AOA58184.1"/>
    </source>
</evidence>
<dbReference type="Proteomes" id="UP000093391">
    <property type="component" value="Chromosome"/>
</dbReference>
<dbReference type="SUPFAM" id="SSF52540">
    <property type="entry name" value="P-loop containing nucleoside triphosphate hydrolases"/>
    <property type="match status" value="1"/>
</dbReference>
<reference evidence="1 2" key="1">
    <citation type="submission" date="2016-08" db="EMBL/GenBank/DDBJ databases">
        <authorList>
            <person name="Seilhamer J.J."/>
        </authorList>
    </citation>
    <scope>NUCLEOTIDE SEQUENCE [LARGE SCALE GENOMIC DNA]</scope>
    <source>
        <strain evidence="1 2">BRTC-1</strain>
    </source>
</reference>
<dbReference type="KEGG" id="ala:BFG52_07345"/>
<dbReference type="InterPro" id="IPR027417">
    <property type="entry name" value="P-loop_NTPase"/>
</dbReference>
<keyword evidence="1" id="KW-0067">ATP-binding</keyword>
<protein>
    <submittedName>
        <fullName evidence="1">ATP-binding protein</fullName>
    </submittedName>
</protein>
<gene>
    <name evidence="1" type="ORF">BFG52_07345</name>
</gene>
<dbReference type="STRING" id="1789224.BFG52_07345"/>
<dbReference type="EMBL" id="CP016895">
    <property type="protein sequence ID" value="AOA58184.1"/>
    <property type="molecule type" value="Genomic_DNA"/>
</dbReference>
<name>A0A1B2LZ14_9GAMM</name>
<dbReference type="OrthoDB" id="8606643at2"/>
<organism evidence="1 2">
    <name type="scientific">Acinetobacter larvae</name>
    <dbReference type="NCBI Taxonomy" id="1789224"/>
    <lineage>
        <taxon>Bacteria</taxon>
        <taxon>Pseudomonadati</taxon>
        <taxon>Pseudomonadota</taxon>
        <taxon>Gammaproteobacteria</taxon>
        <taxon>Moraxellales</taxon>
        <taxon>Moraxellaceae</taxon>
        <taxon>Acinetobacter</taxon>
    </lineage>
</organism>
<keyword evidence="2" id="KW-1185">Reference proteome</keyword>
<evidence type="ECO:0000313" key="2">
    <source>
        <dbReference type="Proteomes" id="UP000093391"/>
    </source>
</evidence>
<sequence length="225" mass="25340">MSIATFILGQSGTGKSTSLAHLNPKHVLLIQSIKKPLPFRSKGWQYITPETPTGSIMVSDQPDEIIKAILGTKRPIVIIDDFQYVMANEFMRRSVERGFDKFTEIGRHAWDVLNAAITAHEHKRVYILSHTEETDGRTKIKTIGKMLDEKITLEGMVTICLQTAVINEQYVFMTKNNGNTTVKSPMGLFESEHVDNDLNAVDQAICEYYDIPRPVTQDQQQTNAA</sequence>
<proteinExistence type="predicted"/>
<keyword evidence="1" id="KW-0547">Nucleotide-binding</keyword>
<accession>A0A1B2LZ14</accession>